<organism evidence="1 2">
    <name type="scientific">Ditylenchus dipsaci</name>
    <dbReference type="NCBI Taxonomy" id="166011"/>
    <lineage>
        <taxon>Eukaryota</taxon>
        <taxon>Metazoa</taxon>
        <taxon>Ecdysozoa</taxon>
        <taxon>Nematoda</taxon>
        <taxon>Chromadorea</taxon>
        <taxon>Rhabditida</taxon>
        <taxon>Tylenchina</taxon>
        <taxon>Tylenchomorpha</taxon>
        <taxon>Sphaerularioidea</taxon>
        <taxon>Anguinidae</taxon>
        <taxon>Anguininae</taxon>
        <taxon>Ditylenchus</taxon>
    </lineage>
</organism>
<proteinExistence type="predicted"/>
<dbReference type="Proteomes" id="UP000887574">
    <property type="component" value="Unplaced"/>
</dbReference>
<dbReference type="WBParaSite" id="jg1975">
    <property type="protein sequence ID" value="jg1975"/>
    <property type="gene ID" value="jg1975"/>
</dbReference>
<protein>
    <submittedName>
        <fullName evidence="2">Uncharacterized protein</fullName>
    </submittedName>
</protein>
<dbReference type="AlphaFoldDB" id="A0A915DGT3"/>
<evidence type="ECO:0000313" key="2">
    <source>
        <dbReference type="WBParaSite" id="jg1975"/>
    </source>
</evidence>
<sequence>MQMSQEAQPSEDPKELLNHCYILQLCSKASQILCKIFLQRWSHYCSLNSLDTKWVDGDDYGQQLLQLFKPPTKMRNIFKEGNTDKWDVTALCMAIEAVSKAINKLTQSDPFNNYESEDKFITVIRHTRNQIVHWLD</sequence>
<keyword evidence="1" id="KW-1185">Reference proteome</keyword>
<name>A0A915DGT3_9BILA</name>
<accession>A0A915DGT3</accession>
<reference evidence="2" key="1">
    <citation type="submission" date="2022-11" db="UniProtKB">
        <authorList>
            <consortium name="WormBaseParasite"/>
        </authorList>
    </citation>
    <scope>IDENTIFICATION</scope>
</reference>
<evidence type="ECO:0000313" key="1">
    <source>
        <dbReference type="Proteomes" id="UP000887574"/>
    </source>
</evidence>